<reference evidence="2 3" key="1">
    <citation type="journal article" date="2018" name="Mol. Biol. Evol.">
        <title>Broad Genomic Sampling Reveals a Smut Pathogenic Ancestry of the Fungal Clade Ustilaginomycotina.</title>
        <authorList>
            <person name="Kijpornyongpan T."/>
            <person name="Mondo S.J."/>
            <person name="Barry K."/>
            <person name="Sandor L."/>
            <person name="Lee J."/>
            <person name="Lipzen A."/>
            <person name="Pangilinan J."/>
            <person name="LaButti K."/>
            <person name="Hainaut M."/>
            <person name="Henrissat B."/>
            <person name="Grigoriev I.V."/>
            <person name="Spatafora J.W."/>
            <person name="Aime M.C."/>
        </authorList>
    </citation>
    <scope>NUCLEOTIDE SEQUENCE [LARGE SCALE GENOMIC DNA]</scope>
    <source>
        <strain evidence="2 3">MCA 3882</strain>
    </source>
</reference>
<protein>
    <submittedName>
        <fullName evidence="2">Uncharacterized protein</fullName>
    </submittedName>
</protein>
<dbReference type="GeneID" id="37022297"/>
<evidence type="ECO:0000313" key="3">
    <source>
        <dbReference type="Proteomes" id="UP000245771"/>
    </source>
</evidence>
<feature type="region of interest" description="Disordered" evidence="1">
    <location>
        <begin position="361"/>
        <end position="380"/>
    </location>
</feature>
<dbReference type="AlphaFoldDB" id="A0A316VE90"/>
<organism evidence="2 3">
    <name type="scientific">Meira miltonrushii</name>
    <dbReference type="NCBI Taxonomy" id="1280837"/>
    <lineage>
        <taxon>Eukaryota</taxon>
        <taxon>Fungi</taxon>
        <taxon>Dikarya</taxon>
        <taxon>Basidiomycota</taxon>
        <taxon>Ustilaginomycotina</taxon>
        <taxon>Exobasidiomycetes</taxon>
        <taxon>Exobasidiales</taxon>
        <taxon>Brachybasidiaceae</taxon>
        <taxon>Meira</taxon>
    </lineage>
</organism>
<proteinExistence type="predicted"/>
<sequence>MVIQAIEDALNRSVVTVLDTAPATGPKEHADIKQPKTNDELRQVWPRKYGFQLTGFKKIKPRVIGAVPPECIRQLMLDVIKQIRLDLMERADRTGGAFRHVFLSKTDEEIIDKILSLSKKEMLKDLLRLIDGRGYNWDEFLETYPSVSDSTYCGIYLIGVNWQEETLAHFGYSKNTNLVDGLYVGLTTKSFTARHTSHTREVKSSALLTKLQLLQDIAGLNLNKNFFHYIGLMQTTPHKIEKDPFMRDLERARVRSDCKESAVECFLKTAEAVFIAMFWACQTKDWLNHCLRKCMPFADPIIGLNAVPSFHFGEVANMTAYTQNPRIEEKKDQFRCYSFAQLYEIQESVFKELMRRSDAKRKSDLEQNDEEKEGKSTTENRFKRLAETICAVVIPKRRKVKDESPSI</sequence>
<evidence type="ECO:0000256" key="1">
    <source>
        <dbReference type="SAM" id="MobiDB-lite"/>
    </source>
</evidence>
<keyword evidence="3" id="KW-1185">Reference proteome</keyword>
<name>A0A316VE90_9BASI</name>
<accession>A0A316VE90</accession>
<gene>
    <name evidence="2" type="ORF">FA14DRAFT_174027</name>
</gene>
<dbReference type="InParanoid" id="A0A316VE90"/>
<dbReference type="RefSeq" id="XP_025354633.1">
    <property type="nucleotide sequence ID" value="XM_025500516.1"/>
</dbReference>
<dbReference type="Proteomes" id="UP000245771">
    <property type="component" value="Unassembled WGS sequence"/>
</dbReference>
<evidence type="ECO:0000313" key="2">
    <source>
        <dbReference type="EMBL" id="PWN34331.1"/>
    </source>
</evidence>
<dbReference type="EMBL" id="KZ819604">
    <property type="protein sequence ID" value="PWN34331.1"/>
    <property type="molecule type" value="Genomic_DNA"/>
</dbReference>